<accession>A0A0K9FFT0</accession>
<dbReference type="Proteomes" id="UP000037326">
    <property type="component" value="Unassembled WGS sequence"/>
</dbReference>
<evidence type="ECO:0000313" key="2">
    <source>
        <dbReference type="Proteomes" id="UP000037326"/>
    </source>
</evidence>
<dbReference type="GeneID" id="96599265"/>
<dbReference type="RefSeq" id="WP_049666909.1">
    <property type="nucleotide sequence ID" value="NZ_LFXJ01000005.1"/>
</dbReference>
<dbReference type="EMBL" id="LFXJ01000005">
    <property type="protein sequence ID" value="KMY33097.1"/>
    <property type="molecule type" value="Genomic_DNA"/>
</dbReference>
<dbReference type="PATRIC" id="fig|582475.4.peg.2383"/>
<gene>
    <name evidence="1" type="ORF">ACZ11_13600</name>
</gene>
<proteinExistence type="predicted"/>
<reference evidence="2" key="1">
    <citation type="submission" date="2015-07" db="EMBL/GenBank/DDBJ databases">
        <authorList>
            <person name="Liu B."/>
            <person name="Wang J."/>
            <person name="Zhu Y."/>
            <person name="Liu G."/>
            <person name="Chen Q."/>
            <person name="Lan J."/>
            <person name="Che J."/>
            <person name="Ge C."/>
            <person name="Shi H."/>
            <person name="Pan Z."/>
            <person name="Liu X."/>
        </authorList>
    </citation>
    <scope>NUCLEOTIDE SEQUENCE [LARGE SCALE GENOMIC DNA]</scope>
    <source>
        <strain evidence="2">DSM 23493</strain>
    </source>
</reference>
<sequence>MAQEVKLNMDIDGEFKVSDYSFAQSERASFLFRLIKNSYPLDISIFNNLTIVFRNSRNASQTFTVTANSSNLVTVNNEKLVRVQLPDDMIKVDTIFSASATIKISNSNKVLPAFSLVVYKKDSAEMSYVRQVIGQLNETFGLYANMIKNDKLGTANGVAITDSNNKILEEYLPTLYKSHINTNISTGMVHGLGLNSEGKMIYYDPADGNTKLVKSPI</sequence>
<dbReference type="AlphaFoldDB" id="A0A0K9FFT0"/>
<evidence type="ECO:0000313" key="1">
    <source>
        <dbReference type="EMBL" id="KMY33097.1"/>
    </source>
</evidence>
<protein>
    <submittedName>
        <fullName evidence="1">Uncharacterized protein</fullName>
    </submittedName>
</protein>
<organism evidence="1 2">
    <name type="scientific">Lysinibacillus xylanilyticus</name>
    <dbReference type="NCBI Taxonomy" id="582475"/>
    <lineage>
        <taxon>Bacteria</taxon>
        <taxon>Bacillati</taxon>
        <taxon>Bacillota</taxon>
        <taxon>Bacilli</taxon>
        <taxon>Bacillales</taxon>
        <taxon>Bacillaceae</taxon>
        <taxon>Lysinibacillus</taxon>
    </lineage>
</organism>
<comment type="caution">
    <text evidence="1">The sequence shown here is derived from an EMBL/GenBank/DDBJ whole genome shotgun (WGS) entry which is preliminary data.</text>
</comment>
<name>A0A0K9FFT0_9BACI</name>